<keyword evidence="1" id="KW-1133">Transmembrane helix</keyword>
<dbReference type="Proteomes" id="UP000315128">
    <property type="component" value="Chromosome"/>
</dbReference>
<feature type="transmembrane region" description="Helical" evidence="1">
    <location>
        <begin position="15"/>
        <end position="39"/>
    </location>
</feature>
<organism evidence="2 3">
    <name type="scientific">Lactococcus protaetiae</name>
    <dbReference type="NCBI Taxonomy" id="2592653"/>
    <lineage>
        <taxon>Bacteria</taxon>
        <taxon>Bacillati</taxon>
        <taxon>Bacillota</taxon>
        <taxon>Bacilli</taxon>
        <taxon>Lactobacillales</taxon>
        <taxon>Streptococcaceae</taxon>
        <taxon>Lactococcus</taxon>
    </lineage>
</organism>
<proteinExistence type="predicted"/>
<sequence length="75" mass="8855">MVSDILEIIFEGLELLIYGIIELLISIFWWTISILKWLITRVITALLTIVITQHQKECFDFIELSIQALKNHLQR</sequence>
<evidence type="ECO:0000313" key="2">
    <source>
        <dbReference type="EMBL" id="QDK70174.1"/>
    </source>
</evidence>
<evidence type="ECO:0000313" key="3">
    <source>
        <dbReference type="Proteomes" id="UP000315128"/>
    </source>
</evidence>
<protein>
    <submittedName>
        <fullName evidence="2">Uncharacterized protein</fullName>
    </submittedName>
</protein>
<keyword evidence="1" id="KW-0472">Membrane</keyword>
<name>A0A514Z6F3_9LACT</name>
<dbReference type="EMBL" id="CP041356">
    <property type="protein sequence ID" value="QDK70174.1"/>
    <property type="molecule type" value="Genomic_DNA"/>
</dbReference>
<keyword evidence="1" id="KW-0812">Transmembrane</keyword>
<evidence type="ECO:0000256" key="1">
    <source>
        <dbReference type="SAM" id="Phobius"/>
    </source>
</evidence>
<dbReference type="AlphaFoldDB" id="A0A514Z6F3"/>
<gene>
    <name evidence="2" type="ORF">FLP15_01995</name>
</gene>
<reference evidence="2 3" key="1">
    <citation type="submission" date="2019-07" db="EMBL/GenBank/DDBJ databases">
        <title>Genome sequencing of KACC 19320.</title>
        <authorList>
            <person name="Heo J."/>
            <person name="Kim S.-J."/>
            <person name="Kim J.-S."/>
            <person name="Hong S.-B."/>
            <person name="Kwon S.-W."/>
        </authorList>
    </citation>
    <scope>NUCLEOTIDE SEQUENCE [LARGE SCALE GENOMIC DNA]</scope>
    <source>
        <strain evidence="2 3">KACC 19320</strain>
    </source>
</reference>
<accession>A0A514Z6F3</accession>
<dbReference type="RefSeq" id="WP_142765805.1">
    <property type="nucleotide sequence ID" value="NZ_CP041356.1"/>
</dbReference>
<dbReference type="KEGG" id="lack:FLP15_01995"/>
<keyword evidence="3" id="KW-1185">Reference proteome</keyword>